<dbReference type="EMBL" id="CP018477">
    <property type="protein sequence ID" value="ASV72982.1"/>
    <property type="molecule type" value="Genomic_DNA"/>
</dbReference>
<keyword evidence="2" id="KW-1185">Reference proteome</keyword>
<sequence length="51" mass="5524">MTEGAQVGDGSVLRAFRKDKPVFGRDVLVTSDAHGLIIHSFPRARQACPSE</sequence>
<dbReference type="AlphaFoldDB" id="A0A286RAJ5"/>
<organism evidence="1 2">
    <name type="scientific">Thermogutta terrifontis</name>
    <dbReference type="NCBI Taxonomy" id="1331910"/>
    <lineage>
        <taxon>Bacteria</taxon>
        <taxon>Pseudomonadati</taxon>
        <taxon>Planctomycetota</taxon>
        <taxon>Planctomycetia</taxon>
        <taxon>Pirellulales</taxon>
        <taxon>Thermoguttaceae</taxon>
        <taxon>Thermogutta</taxon>
    </lineage>
</organism>
<dbReference type="KEGG" id="ttf:THTE_0380"/>
<evidence type="ECO:0000313" key="1">
    <source>
        <dbReference type="EMBL" id="ASV72982.1"/>
    </source>
</evidence>
<evidence type="ECO:0000313" key="2">
    <source>
        <dbReference type="Proteomes" id="UP000215086"/>
    </source>
</evidence>
<reference evidence="1 2" key="1">
    <citation type="journal article" name="Front. Microbiol.">
        <title>Sugar Metabolism of the First Thermophilic Planctomycete Thermogutta terrifontis: Comparative Genomic and Transcriptomic Approaches.</title>
        <authorList>
            <person name="Elcheninov A.G."/>
            <person name="Menzel P."/>
            <person name="Gudbergsdottir S.R."/>
            <person name="Slesarev A.I."/>
            <person name="Kadnikov V.V."/>
            <person name="Krogh A."/>
            <person name="Bonch-Osmolovskaya E.A."/>
            <person name="Peng X."/>
            <person name="Kublanov I.V."/>
        </authorList>
    </citation>
    <scope>NUCLEOTIDE SEQUENCE [LARGE SCALE GENOMIC DNA]</scope>
    <source>
        <strain evidence="1 2">R1</strain>
    </source>
</reference>
<gene>
    <name evidence="1" type="ORF">THTE_0380</name>
</gene>
<dbReference type="Proteomes" id="UP000215086">
    <property type="component" value="Chromosome"/>
</dbReference>
<proteinExistence type="predicted"/>
<protein>
    <submittedName>
        <fullName evidence="1">Uncharacterized protein</fullName>
    </submittedName>
</protein>
<accession>A0A286RAJ5</accession>
<name>A0A286RAJ5_9BACT</name>